<evidence type="ECO:0000313" key="5">
    <source>
        <dbReference type="Proteomes" id="UP000233778"/>
    </source>
</evidence>
<dbReference type="InterPro" id="IPR043129">
    <property type="entry name" value="ATPase_NBD"/>
</dbReference>
<dbReference type="Pfam" id="PF00480">
    <property type="entry name" value="ROK"/>
    <property type="match status" value="1"/>
</dbReference>
<sequence length="308" mass="32652">MLSLGIDIGGSKIEAVVLNSHGEVVYRQRHTTEKHSYHVFFQHLCTVIDETRQVLGAPFSIGIGLPGTVEVSNGKIKNSNILVINQQPLPAMLEAYVKQPVAISNDANCFTLSEAIDGAGKGYSTVFGVILGTGCGGGIAVNQQIIDGRNRNAGEWGHNALPRYTPDQDGPPVTCYCGKVNCTESFISGTGLAQRYNLRHNTALSAVEIMAAVEAGNTDACAHFALFQDQLARSLASVVNLLDPDVFVIGGGLSNCRPLYHGLEQQVARHIFSNTFVTPIVAAQHGDSSGVRGAAWLGQTHAAACIAL</sequence>
<dbReference type="STRING" id="104623.Ser39006_03831"/>
<keyword evidence="4" id="KW-1185">Reference proteome</keyword>
<dbReference type="KEGG" id="serq:CWC46_06360"/>
<dbReference type="RefSeq" id="WP_021017091.1">
    <property type="nucleotide sequence ID" value="NZ_CP025084.1"/>
</dbReference>
<evidence type="ECO:0000256" key="1">
    <source>
        <dbReference type="ARBA" id="ARBA00023277"/>
    </source>
</evidence>
<organism evidence="3 4">
    <name type="scientific">Serratia sp. (strain ATCC 39006)</name>
    <name type="common">Prodigiosinella confusarubida</name>
    <dbReference type="NCBI Taxonomy" id="104623"/>
    <lineage>
        <taxon>Bacteria</taxon>
        <taxon>Pseudomonadati</taxon>
        <taxon>Pseudomonadota</taxon>
        <taxon>Gammaproteobacteria</taxon>
        <taxon>Enterobacterales</taxon>
        <taxon>Pectobacteriaceae</taxon>
        <taxon>Prodigiosinella</taxon>
    </lineage>
</organism>
<gene>
    <name evidence="2" type="ORF">CWC46_06360</name>
    <name evidence="3" type="ORF">Ser39006_006365</name>
</gene>
<proteinExistence type="predicted"/>
<dbReference type="PROSITE" id="PS01125">
    <property type="entry name" value="ROK"/>
    <property type="match status" value="1"/>
</dbReference>
<evidence type="ECO:0000313" key="4">
    <source>
        <dbReference type="Proteomes" id="UP000017700"/>
    </source>
</evidence>
<dbReference type="InterPro" id="IPR049874">
    <property type="entry name" value="ROK_cs"/>
</dbReference>
<accession>A0A2I5T4J2</accession>
<protein>
    <submittedName>
        <fullName evidence="3">Transcriptional regulator</fullName>
    </submittedName>
</protein>
<dbReference type="PANTHER" id="PTHR18964:SF174">
    <property type="entry name" value="D-ALLOSE KINASE-RELATED"/>
    <property type="match status" value="1"/>
</dbReference>
<evidence type="ECO:0000313" key="3">
    <source>
        <dbReference type="EMBL" id="AUH03791.1"/>
    </source>
</evidence>
<dbReference type="GO" id="GO:0004396">
    <property type="term" value="F:hexokinase activity"/>
    <property type="evidence" value="ECO:0007669"/>
    <property type="project" value="TreeGrafter"/>
</dbReference>
<dbReference type="EMBL" id="CP025084">
    <property type="protein sequence ID" value="AUH03791.1"/>
    <property type="molecule type" value="Genomic_DNA"/>
</dbReference>
<dbReference type="InterPro" id="IPR000600">
    <property type="entry name" value="ROK"/>
</dbReference>
<dbReference type="CDD" id="cd24066">
    <property type="entry name" value="ASKHA_NBD_ROK_EcFRK-like"/>
    <property type="match status" value="1"/>
</dbReference>
<dbReference type="EMBL" id="CP025085">
    <property type="protein sequence ID" value="AUG99473.1"/>
    <property type="molecule type" value="Genomic_DNA"/>
</dbReference>
<dbReference type="SUPFAM" id="SSF53067">
    <property type="entry name" value="Actin-like ATPase domain"/>
    <property type="match status" value="1"/>
</dbReference>
<dbReference type="Gene3D" id="3.30.420.40">
    <property type="match status" value="2"/>
</dbReference>
<reference evidence="3" key="4">
    <citation type="submission" date="2017-11" db="EMBL/GenBank/DDBJ databases">
        <title>Complete genome sequence of Serratia sp. ATCC 39006.</title>
        <authorList>
            <person name="Hampton H.G."/>
            <person name="Jackson S.A."/>
            <person name="Jauregui R."/>
            <person name="Poulter G.T.M."/>
            <person name="Salmond G.P.C."/>
            <person name="Fineran P.C."/>
        </authorList>
    </citation>
    <scope>NUCLEOTIDE SEQUENCE</scope>
    <source>
        <strain evidence="3">ATCC 39006</strain>
    </source>
</reference>
<dbReference type="Proteomes" id="UP000017700">
    <property type="component" value="Chromosome"/>
</dbReference>
<dbReference type="Proteomes" id="UP000233778">
    <property type="component" value="Chromosome"/>
</dbReference>
<evidence type="ECO:0000313" key="2">
    <source>
        <dbReference type="EMBL" id="AUG99473.1"/>
    </source>
</evidence>
<reference evidence="2 5" key="3">
    <citation type="submission" date="2017-11" db="EMBL/GenBank/DDBJ databases">
        <title>Complete genome sequence of Serratia sp. ATCC 39006 LacA.</title>
        <authorList>
            <person name="Hampton H.G."/>
            <person name="Jackson S.A."/>
            <person name="Jauregui R."/>
            <person name="Poulter G.T.M."/>
            <person name="Salmond G.P.C."/>
            <person name="Fineran P.C."/>
        </authorList>
    </citation>
    <scope>NUCLEOTIDE SEQUENCE [LARGE SCALE GENOMIC DNA]</scope>
    <source>
        <strain evidence="2 5">ATCC 39006</strain>
    </source>
</reference>
<dbReference type="KEGG" id="sera:Ser39006_006365"/>
<dbReference type="AlphaFoldDB" id="A0A2I5T4J2"/>
<dbReference type="PANTHER" id="PTHR18964">
    <property type="entry name" value="ROK (REPRESSOR, ORF, KINASE) FAMILY"/>
    <property type="match status" value="1"/>
</dbReference>
<dbReference type="OrthoDB" id="9810372at2"/>
<reference evidence="3" key="2">
    <citation type="submission" date="2013-09" db="EMBL/GenBank/DDBJ databases">
        <authorList>
            <person name="Wang G."/>
            <person name="Yang Y."/>
            <person name="Su Y."/>
        </authorList>
    </citation>
    <scope>NUCLEOTIDE SEQUENCE</scope>
    <source>
        <strain evidence="3">ATCC 39006</strain>
    </source>
</reference>
<keyword evidence="1" id="KW-0119">Carbohydrate metabolism</keyword>
<name>A0A2I5T4J2_SERS3</name>
<reference evidence="3 4" key="1">
    <citation type="journal article" date="2013" name="Genome Announc.">
        <title>Draft genome sequence of Serratia sp. strain ATCC 39006, a model bacterium for analysis of the biosynthesis and regulation of prodigiosin, a carbapenem, and gas vesicles.</title>
        <authorList>
            <person name="Fineran P.C."/>
            <person name="Iglesias Cans M.C."/>
            <person name="Ramsay J.P."/>
            <person name="Wilf N.M."/>
            <person name="Cossyleon D."/>
            <person name="McNeil M.B."/>
            <person name="Williamson N.R."/>
            <person name="Monson R.E."/>
            <person name="Becher S.A."/>
            <person name="Stanton J.A."/>
            <person name="Brugger K."/>
            <person name="Brown S.D."/>
            <person name="Salmond G.P."/>
        </authorList>
    </citation>
    <scope>NUCLEOTIDE SEQUENCE [LARGE SCALE GENOMIC DNA]</scope>
    <source>
        <strain evidence="3">ATCC 39006</strain>
        <strain evidence="4">ATCC 39006 / SC 11482</strain>
    </source>
</reference>